<accession>A0A2N3WC55</accession>
<keyword evidence="1" id="KW-0472">Membrane</keyword>
<feature type="transmembrane region" description="Helical" evidence="1">
    <location>
        <begin position="36"/>
        <end position="56"/>
    </location>
</feature>
<protein>
    <submittedName>
        <fullName evidence="2">Uncharacterized protein</fullName>
    </submittedName>
</protein>
<comment type="caution">
    <text evidence="2">The sequence shown here is derived from an EMBL/GenBank/DDBJ whole genome shotgun (WGS) entry which is preliminary data.</text>
</comment>
<dbReference type="RefSeq" id="WP_143271368.1">
    <property type="nucleotide sequence ID" value="NZ_PJMY01000003.1"/>
</dbReference>
<dbReference type="EMBL" id="PJMY01000003">
    <property type="protein sequence ID" value="PKV91466.1"/>
    <property type="molecule type" value="Genomic_DNA"/>
</dbReference>
<reference evidence="2 3" key="1">
    <citation type="submission" date="2017-12" db="EMBL/GenBank/DDBJ databases">
        <title>Sequencing the genomes of 1000 Actinobacteria strains.</title>
        <authorList>
            <person name="Klenk H.-P."/>
        </authorList>
    </citation>
    <scope>NUCLEOTIDE SEQUENCE [LARGE SCALE GENOMIC DNA]</scope>
    <source>
        <strain evidence="2 3">DSM 45165</strain>
    </source>
</reference>
<evidence type="ECO:0000313" key="2">
    <source>
        <dbReference type="EMBL" id="PKV91466.1"/>
    </source>
</evidence>
<keyword evidence="3" id="KW-1185">Reference proteome</keyword>
<gene>
    <name evidence="2" type="ORF">ATK30_2240</name>
</gene>
<dbReference type="Proteomes" id="UP000233750">
    <property type="component" value="Unassembled WGS sequence"/>
</dbReference>
<dbReference type="AlphaFoldDB" id="A0A2N3WC55"/>
<organism evidence="2 3">
    <name type="scientific">Amycolatopsis echigonensis</name>
    <dbReference type="NCBI Taxonomy" id="2576905"/>
    <lineage>
        <taxon>Bacteria</taxon>
        <taxon>Bacillati</taxon>
        <taxon>Actinomycetota</taxon>
        <taxon>Actinomycetes</taxon>
        <taxon>Pseudonocardiales</taxon>
        <taxon>Pseudonocardiaceae</taxon>
        <taxon>Amycolatopsis</taxon>
    </lineage>
</organism>
<evidence type="ECO:0000313" key="3">
    <source>
        <dbReference type="Proteomes" id="UP000233750"/>
    </source>
</evidence>
<keyword evidence="1" id="KW-0812">Transmembrane</keyword>
<name>A0A2N3WC55_9PSEU</name>
<evidence type="ECO:0000256" key="1">
    <source>
        <dbReference type="SAM" id="Phobius"/>
    </source>
</evidence>
<keyword evidence="1" id="KW-1133">Transmembrane helix</keyword>
<dbReference type="OrthoDB" id="3631643at2"/>
<sequence>MTKSPPRESTRPLLWGVLVLSGAANAVTSALGVNLVLSTVFGVVTLAAGIALIANYRTHR</sequence>
<proteinExistence type="predicted"/>